<dbReference type="InterPro" id="IPR002539">
    <property type="entry name" value="MaoC-like_dom"/>
</dbReference>
<dbReference type="EMBL" id="JAGSHT010000005">
    <property type="protein sequence ID" value="MBZ2195520.1"/>
    <property type="molecule type" value="Genomic_DNA"/>
</dbReference>
<dbReference type="PANTHER" id="PTHR43437">
    <property type="entry name" value="HYDROXYACYL-THIOESTER DEHYDRATASE TYPE 2, MITOCHONDRIAL-RELATED"/>
    <property type="match status" value="1"/>
</dbReference>
<dbReference type="PANTHER" id="PTHR43437:SF3">
    <property type="entry name" value="HYDROXYACYL-THIOESTER DEHYDRATASE TYPE 2, MITOCHONDRIAL"/>
    <property type="match status" value="1"/>
</dbReference>
<evidence type="ECO:0000259" key="2">
    <source>
        <dbReference type="Pfam" id="PF01575"/>
    </source>
</evidence>
<feature type="domain" description="MaoC-like" evidence="2">
    <location>
        <begin position="20"/>
        <end position="121"/>
    </location>
</feature>
<protein>
    <submittedName>
        <fullName evidence="3">MaoC family dehydratase</fullName>
    </submittedName>
</protein>
<dbReference type="Pfam" id="PF01575">
    <property type="entry name" value="MaoC_dehydratas"/>
    <property type="match status" value="1"/>
</dbReference>
<dbReference type="InterPro" id="IPR050965">
    <property type="entry name" value="UPF0336/Enoyl-CoA_hydratase"/>
</dbReference>
<accession>A0ABS7S704</accession>
<comment type="similarity">
    <text evidence="1">Belongs to the enoyl-CoA hydratase/isomerase family.</text>
</comment>
<dbReference type="SUPFAM" id="SSF54637">
    <property type="entry name" value="Thioesterase/thiol ester dehydrase-isomerase"/>
    <property type="match status" value="1"/>
</dbReference>
<gene>
    <name evidence="3" type="ORF">KCQ71_05105</name>
</gene>
<sequence length="150" mass="16393">MSATGRRDGLPAVGSAVVFRKTVTEADVGLFAGITGDFAPQHTDEEYMRERPQGRRMAHGTLVLALTSTAAARLCTEHDVTAVSYGYDRVRFIRPVFLGDTVRVEYTIASVDPGRRQAVAEMRATTRQGEELVLVGTHILYCYPDEDGAS</sequence>
<evidence type="ECO:0000256" key="1">
    <source>
        <dbReference type="ARBA" id="ARBA00005254"/>
    </source>
</evidence>
<dbReference type="InterPro" id="IPR029069">
    <property type="entry name" value="HotDog_dom_sf"/>
</dbReference>
<comment type="caution">
    <text evidence="3">The sequence shown here is derived from an EMBL/GenBank/DDBJ whole genome shotgun (WGS) entry which is preliminary data.</text>
</comment>
<dbReference type="Proteomes" id="UP000826651">
    <property type="component" value="Unassembled WGS sequence"/>
</dbReference>
<reference evidence="3 4" key="1">
    <citation type="submission" date="2021-04" db="EMBL/GenBank/DDBJ databases">
        <title>Ruania sp. nov., isolated from sandy soil of mangrove forest.</title>
        <authorList>
            <person name="Ge X."/>
            <person name="Huang R."/>
            <person name="Liu W."/>
        </authorList>
    </citation>
    <scope>NUCLEOTIDE SEQUENCE [LARGE SCALE GENOMIC DNA]</scope>
    <source>
        <strain evidence="3 4">N2-46</strain>
    </source>
</reference>
<proteinExistence type="inferred from homology"/>
<name>A0ABS7S704_9MICO</name>
<dbReference type="CDD" id="cd03441">
    <property type="entry name" value="R_hydratase_like"/>
    <property type="match status" value="1"/>
</dbReference>
<evidence type="ECO:0000313" key="3">
    <source>
        <dbReference type="EMBL" id="MBZ2195520.1"/>
    </source>
</evidence>
<dbReference type="RefSeq" id="WP_223403542.1">
    <property type="nucleotide sequence ID" value="NZ_JAGSHT010000005.1"/>
</dbReference>
<evidence type="ECO:0000313" key="4">
    <source>
        <dbReference type="Proteomes" id="UP000826651"/>
    </source>
</evidence>
<dbReference type="Gene3D" id="3.10.129.10">
    <property type="entry name" value="Hotdog Thioesterase"/>
    <property type="match status" value="1"/>
</dbReference>
<keyword evidence="4" id="KW-1185">Reference proteome</keyword>
<organism evidence="3 4">
    <name type="scientific">Occultella gossypii</name>
    <dbReference type="NCBI Taxonomy" id="2800820"/>
    <lineage>
        <taxon>Bacteria</taxon>
        <taxon>Bacillati</taxon>
        <taxon>Actinomycetota</taxon>
        <taxon>Actinomycetes</taxon>
        <taxon>Micrococcales</taxon>
        <taxon>Ruaniaceae</taxon>
        <taxon>Occultella</taxon>
    </lineage>
</organism>